<proteinExistence type="predicted"/>
<reference evidence="3" key="1">
    <citation type="submission" date="2019-08" db="EMBL/GenBank/DDBJ databases">
        <title>The improved chromosome-level genome for the pearl oyster Pinctada fucata martensii using PacBio sequencing and Hi-C.</title>
        <authorList>
            <person name="Zheng Z."/>
        </authorList>
    </citation>
    <scope>NUCLEOTIDE SEQUENCE</scope>
    <source>
        <strain evidence="3">ZZ-2019</strain>
        <tissue evidence="3">Adductor muscle</tissue>
    </source>
</reference>
<dbReference type="EMBL" id="VSWD01000008">
    <property type="protein sequence ID" value="KAK3095967.1"/>
    <property type="molecule type" value="Genomic_DNA"/>
</dbReference>
<evidence type="ECO:0000256" key="1">
    <source>
        <dbReference type="SAM" id="MobiDB-lite"/>
    </source>
</evidence>
<feature type="chain" id="PRO_5041667171" evidence="2">
    <location>
        <begin position="20"/>
        <end position="555"/>
    </location>
</feature>
<accession>A0AA88Y5Q6</accession>
<keyword evidence="2" id="KW-0732">Signal</keyword>
<organism evidence="3 4">
    <name type="scientific">Pinctada imbricata</name>
    <name type="common">Atlantic pearl-oyster</name>
    <name type="synonym">Pinctada martensii</name>
    <dbReference type="NCBI Taxonomy" id="66713"/>
    <lineage>
        <taxon>Eukaryota</taxon>
        <taxon>Metazoa</taxon>
        <taxon>Spiralia</taxon>
        <taxon>Lophotrochozoa</taxon>
        <taxon>Mollusca</taxon>
        <taxon>Bivalvia</taxon>
        <taxon>Autobranchia</taxon>
        <taxon>Pteriomorphia</taxon>
        <taxon>Pterioida</taxon>
        <taxon>Pterioidea</taxon>
        <taxon>Pteriidae</taxon>
        <taxon>Pinctada</taxon>
    </lineage>
</organism>
<feature type="signal peptide" evidence="2">
    <location>
        <begin position="1"/>
        <end position="19"/>
    </location>
</feature>
<sequence length="555" mass="55913">MEIKSSLFVILIFVEGISSQLPELNQCPPEDPNCHPWCIEYVNKCRVCRCKKGFDNGGGGSSGGGDGTGFEEWQSSGGDGMGGGGMGSSGGFSGSSSTNEGGTKVIIIEKEKQPDIMGISGFPGSGFHVPSPFVAGGSMPMPFFNAPSFKQTSIPEECKGHVRNVKCKLGVPLFCETGRILGCADDCVVTDEYGCKSCPCMSASKLWMPVCDMPKAKEKPKTNKCIGTQLCMSSCDGKAVIGETGPDGCQKCTCIKKEKAQPTTTPKPSKNIMECYEVIKCMMRCKDSGFEIKDSDSGGCPQCKCKGNDKGTTQGHSNGFVWTTAKPNSGNGGDSLGGFGTGTWGKGSNTEGGLTDNTNNGMPSSGDGCHPPLCMAGGGMGSGGGGGGSGNDGGCAGPFCAGGSGMGGGGGMGSGSGGMGSGGGGGMGSMGGGMGSGGGAGPFASSLMAGGGGGGMMTSPFMSAAAGGSNPMHGPIAPMTINWINNQINKYIFFEVEQKAYNADCFGPSCSAKNGRVHGLVGDCIEMAKCIATCEGSYLIGDSGPDGCQSCMCNN</sequence>
<dbReference type="AlphaFoldDB" id="A0AA88Y5Q6"/>
<evidence type="ECO:0000313" key="3">
    <source>
        <dbReference type="EMBL" id="KAK3095967.1"/>
    </source>
</evidence>
<name>A0AA88Y5Q6_PINIB</name>
<feature type="compositionally biased region" description="Gly residues" evidence="1">
    <location>
        <begin position="58"/>
        <end position="68"/>
    </location>
</feature>
<keyword evidence="4" id="KW-1185">Reference proteome</keyword>
<evidence type="ECO:0000313" key="4">
    <source>
        <dbReference type="Proteomes" id="UP001186944"/>
    </source>
</evidence>
<protein>
    <submittedName>
        <fullName evidence="3">Uncharacterized protein</fullName>
    </submittedName>
</protein>
<feature type="compositionally biased region" description="Gly residues" evidence="1">
    <location>
        <begin position="77"/>
        <end position="93"/>
    </location>
</feature>
<evidence type="ECO:0000256" key="2">
    <source>
        <dbReference type="SAM" id="SignalP"/>
    </source>
</evidence>
<gene>
    <name evidence="3" type="ORF">FSP39_021424</name>
</gene>
<feature type="region of interest" description="Disordered" evidence="1">
    <location>
        <begin position="58"/>
        <end position="100"/>
    </location>
</feature>
<comment type="caution">
    <text evidence="3">The sequence shown here is derived from an EMBL/GenBank/DDBJ whole genome shotgun (WGS) entry which is preliminary data.</text>
</comment>
<dbReference type="Proteomes" id="UP001186944">
    <property type="component" value="Unassembled WGS sequence"/>
</dbReference>